<feature type="signal peptide" evidence="16">
    <location>
        <begin position="1"/>
        <end position="22"/>
    </location>
</feature>
<sequence length="1582" mass="173758">MGCFLLGLLLPLLSLKPIRVLGAMDSCWDDLGRANRCMPRFENAVFNRTVIASNVCGSPPEDYCKQTGSSKSCHRCDAMHPSLHHNATYLNDFHNDEEPTWWQSQSMFHGVQYPNSVNLTLHLGKSYEISYIRLKFHTSRPESFAIYKRTHEGGSWIPYQYYSATCGKTYRRNGKGYLRPGEDEQQATCTDEFSDISPLTGGNVAFSTLEGRPSAYNFDHSPVLQDWVTATDLLISLNRLNTFGDEFFKDPNVLRSYYYAISDFSVGGRCKCNGHASECVSNEIVRLVCNCQHNTAGPDCEKCQPFFHDRPWARATADSANECLPCNCSSRSEDCHFDAELYRSTGHGGHCVNCRDGTAGPNCERCKENFHRSSPKDVCLPCNCSVVGSSSLQCGGDGNCICKLSVTGEKCDSCQPGYHSLTEGGCRPCACHPAGSVGLCNPLNGQCSCKENVEGYQCDRCKPGAFNLDSQNPAGCTSCFCYGHSAACTSAVQYSAFSITSDFTEDLDGWVGEFLDGSESLLIWKEGEVYLLPYTDEDSGFFKAPGKFLGDKLLSYGQPLSLTFKGESEELLPSFVTLIIEGSGMRMSARLFPHNKTVTDSHPQQTFVFRLHEGQAGQQIPLSSFDFHRLLSNITAIKISNAGGHSYTAQLSEVTLVSAAPGLEPPAPWVEECICPQGYVGQFCEFCAPGYKRETPSGGPFTRCVPCTCNQHGVCAGETGLCQCRDNTVGPTCERCADGFYGNPLLGTSGDCQPCPCPHQSSCAVIPDTGEVVCTDCPPGQRGTRCEMCDDGFHGDPLGARGQLKPCRPCQCSGNVDPNAIGVCDHVTGRCLKCLHNTEGDRCERCKDGYYGNALDQETLDKCKPCNCSPPGSVSPSAGCGAQTGQCECLSHVTGRDCSHCETGFFNLRPGEGCQRCTCNPTGSVSSACHPITGQCSCRPGVEGSACDSCRKGFFSFSARGCRECNCSPMGSVTMQCHGNGTCLCREGFVGYKCDQCKVNYFHSRATHQCEECPVCYDLVRDEAAKLKEKLQALEEELKKYDCQSHRDYEHYPVQREGSLSNSLEDLLAMQNARDAFLNQFMELETSVRTIQERLSNISRDLNCSGAGNDKHCSALNDTGSSIQATQGQLQLARETLDNMVIPHDLPREPNKWTILVNESQVLAVSQKSLADYTESIAKKALWASKQTLSLLSTIVEDHSTESYVRDLAGQFLDMHEAKANLIESVEETLTEAKKAYSSVQRINTEIAEVLTNITDSHREIPLLDAMRNKTEELDRLSQSKEELISKAVSELQPQIDSMIKSMESVQQLAPLTARASESQSLALASVVKGKEVDAEASALLKELEGMKKTWSRKQTQTKVAVKKMRTVKEKIVVDAKKKTKQAANTVTPAVSSSTQANATAREAQRLAAEESADAKAALKHTVKSGRMMTELNSTVSAVLHEVAAQEMKAAELQRDMREMKQIAGNMGDVREDMKTAKRSLESYALVLKDLLAKLETSQVNERFESILNETETQLRILRLGVQSEGLGLRIQTLQEAARQQESQMKEMEKDIAEILEEKINLEDIVQNFPEGCFNRPQTGRR</sequence>
<feature type="disulfide bond" evidence="14">
    <location>
        <begin position="777"/>
        <end position="786"/>
    </location>
</feature>
<dbReference type="PROSITE" id="PS50027">
    <property type="entry name" value="EGF_LAM_2"/>
    <property type="match status" value="9"/>
</dbReference>
<keyword evidence="12 14" id="KW-0424">Laminin EGF-like domain</keyword>
<name>A0AAD8CPW0_ACIOX</name>
<keyword evidence="5 16" id="KW-0732">Signal</keyword>
<comment type="caution">
    <text evidence="14">Lacks conserved residue(s) required for the propagation of feature annotation.</text>
</comment>
<evidence type="ECO:0000256" key="15">
    <source>
        <dbReference type="SAM" id="Coils"/>
    </source>
</evidence>
<dbReference type="InterPro" id="IPR056863">
    <property type="entry name" value="LMN_ATRN_NET-like_EGF"/>
</dbReference>
<dbReference type="GO" id="GO:0009887">
    <property type="term" value="P:animal organ morphogenesis"/>
    <property type="evidence" value="ECO:0007669"/>
    <property type="project" value="TreeGrafter"/>
</dbReference>
<feature type="domain" description="Laminin EGF-like" evidence="17">
    <location>
        <begin position="810"/>
        <end position="865"/>
    </location>
</feature>
<feature type="domain" description="Laminin EGF-like" evidence="17">
    <location>
        <begin position="326"/>
        <end position="381"/>
    </location>
</feature>
<evidence type="ECO:0000313" key="21">
    <source>
        <dbReference type="Proteomes" id="UP001230051"/>
    </source>
</evidence>
<dbReference type="SMART" id="SM00180">
    <property type="entry name" value="EGF_Lam"/>
    <property type="match status" value="11"/>
</dbReference>
<comment type="function">
    <text evidence="1">Binding to cells via a high affinity receptor, laminin is thought to mediate the attachment, migration and organization of cells into tissues during embryonic development by interacting with other extracellular matrix components.</text>
</comment>
<feature type="disulfide bond" evidence="14">
    <location>
        <begin position="757"/>
        <end position="774"/>
    </location>
</feature>
<dbReference type="GO" id="GO:0009888">
    <property type="term" value="P:tissue development"/>
    <property type="evidence" value="ECO:0007669"/>
    <property type="project" value="TreeGrafter"/>
</dbReference>
<feature type="domain" description="Laminin N-terminal" evidence="19">
    <location>
        <begin position="33"/>
        <end position="269"/>
    </location>
</feature>
<dbReference type="FunFam" id="2.10.25.10:FF:000193">
    <property type="entry name" value="Laminin subunit gamma 1"/>
    <property type="match status" value="1"/>
</dbReference>
<dbReference type="Proteomes" id="UP001230051">
    <property type="component" value="Unassembled WGS sequence"/>
</dbReference>
<dbReference type="FunFam" id="2.10.25.10:FF:000163">
    <property type="entry name" value="laminin subunit gamma-1"/>
    <property type="match status" value="1"/>
</dbReference>
<dbReference type="FunFam" id="2.10.25.10:FF:000174">
    <property type="entry name" value="Laminin subunit gamma-1"/>
    <property type="match status" value="1"/>
</dbReference>
<dbReference type="PROSITE" id="PS01248">
    <property type="entry name" value="EGF_LAM_1"/>
    <property type="match status" value="4"/>
</dbReference>
<dbReference type="PANTHER" id="PTHR10574">
    <property type="entry name" value="NETRIN/LAMININ-RELATED"/>
    <property type="match status" value="1"/>
</dbReference>
<dbReference type="FunFam" id="2.10.25.10:FF:000769">
    <property type="entry name" value="Laminin subunit gamma-1"/>
    <property type="match status" value="1"/>
</dbReference>
<evidence type="ECO:0000259" key="18">
    <source>
        <dbReference type="PROSITE" id="PS51115"/>
    </source>
</evidence>
<dbReference type="InterPro" id="IPR050440">
    <property type="entry name" value="Laminin/Netrin_ECM"/>
</dbReference>
<feature type="disulfide bond" evidence="14">
    <location>
        <begin position="917"/>
        <end position="929"/>
    </location>
</feature>
<evidence type="ECO:0000259" key="19">
    <source>
        <dbReference type="PROSITE" id="PS51117"/>
    </source>
</evidence>
<dbReference type="GO" id="GO:0005604">
    <property type="term" value="C:basement membrane"/>
    <property type="evidence" value="ECO:0007669"/>
    <property type="project" value="UniProtKB-SubCell"/>
</dbReference>
<dbReference type="FunFam" id="2.10.25.10:FF:000105">
    <property type="entry name" value="laminin subunit gamma-1"/>
    <property type="match status" value="1"/>
</dbReference>
<dbReference type="InterPro" id="IPR002049">
    <property type="entry name" value="LE_dom"/>
</dbReference>
<feature type="disulfide bond" evidence="14">
    <location>
        <begin position="382"/>
        <end position="394"/>
    </location>
</feature>
<keyword evidence="7" id="KW-0084">Basement membrane</keyword>
<comment type="subcellular location">
    <subcellularLocation>
        <location evidence="2">Secreted</location>
        <location evidence="2">Extracellular space</location>
        <location evidence="2">Extracellular matrix</location>
        <location evidence="2">Basement membrane</location>
    </subcellularLocation>
</comment>
<gene>
    <name evidence="20" type="primary">LAMC3</name>
    <name evidence="20" type="ORF">AOXY_G26827</name>
</gene>
<evidence type="ECO:0000256" key="5">
    <source>
        <dbReference type="ARBA" id="ARBA00022729"/>
    </source>
</evidence>
<keyword evidence="9 15" id="KW-0175">Coiled coil</keyword>
<feature type="domain" description="Laminin EGF-like" evidence="17">
    <location>
        <begin position="755"/>
        <end position="809"/>
    </location>
</feature>
<dbReference type="FunFam" id="2.10.25.10:FF:000166">
    <property type="entry name" value="laminin subunit gamma-1"/>
    <property type="match status" value="1"/>
</dbReference>
<feature type="domain" description="Laminin IV type A" evidence="18">
    <location>
        <begin position="505"/>
        <end position="672"/>
    </location>
</feature>
<dbReference type="SMART" id="SM00181">
    <property type="entry name" value="EGF"/>
    <property type="match status" value="8"/>
</dbReference>
<feature type="domain" description="Laminin EGF-like" evidence="17">
    <location>
        <begin position="917"/>
        <end position="964"/>
    </location>
</feature>
<feature type="domain" description="Laminin EGF-like" evidence="17">
    <location>
        <begin position="429"/>
        <end position="478"/>
    </location>
</feature>
<comment type="subunit">
    <text evidence="13">Laminin is a complex glycoprotein, consisting of three different polypeptide chains (alpha, beta, gamma), which are bound to each other by disulfide bonds into a cross-shaped molecule comprising one long and three short arms with globules at each end.</text>
</comment>
<feature type="domain" description="Laminin EGF-like" evidence="17">
    <location>
        <begin position="382"/>
        <end position="428"/>
    </location>
</feature>
<keyword evidence="11" id="KW-0325">Glycoprotein</keyword>
<evidence type="ECO:0000256" key="16">
    <source>
        <dbReference type="SAM" id="SignalP"/>
    </source>
</evidence>
<evidence type="ECO:0000256" key="13">
    <source>
        <dbReference type="ARBA" id="ARBA00065619"/>
    </source>
</evidence>
<proteinExistence type="predicted"/>
<evidence type="ECO:0000256" key="14">
    <source>
        <dbReference type="PROSITE-ProRule" id="PRU00460"/>
    </source>
</evidence>
<evidence type="ECO:0000256" key="12">
    <source>
        <dbReference type="ARBA" id="ARBA00023292"/>
    </source>
</evidence>
<feature type="disulfide bond" evidence="14">
    <location>
        <begin position="449"/>
        <end position="458"/>
    </location>
</feature>
<organism evidence="20 21">
    <name type="scientific">Acipenser oxyrinchus oxyrinchus</name>
    <dbReference type="NCBI Taxonomy" id="40147"/>
    <lineage>
        <taxon>Eukaryota</taxon>
        <taxon>Metazoa</taxon>
        <taxon>Chordata</taxon>
        <taxon>Craniata</taxon>
        <taxon>Vertebrata</taxon>
        <taxon>Euteleostomi</taxon>
        <taxon>Actinopterygii</taxon>
        <taxon>Chondrostei</taxon>
        <taxon>Acipenseriformes</taxon>
        <taxon>Acipenseridae</taxon>
        <taxon>Acipenser</taxon>
    </lineage>
</organism>
<evidence type="ECO:0000256" key="9">
    <source>
        <dbReference type="ARBA" id="ARBA00023054"/>
    </source>
</evidence>
<keyword evidence="6" id="KW-0677">Repeat</keyword>
<feature type="disulfide bond" evidence="14">
    <location>
        <begin position="402"/>
        <end position="411"/>
    </location>
</feature>
<dbReference type="PROSITE" id="PS51115">
    <property type="entry name" value="LAMININ_IVA"/>
    <property type="match status" value="1"/>
</dbReference>
<evidence type="ECO:0000256" key="11">
    <source>
        <dbReference type="ARBA" id="ARBA00023180"/>
    </source>
</evidence>
<feature type="domain" description="Laminin EGF-like" evidence="17">
    <location>
        <begin position="866"/>
        <end position="916"/>
    </location>
</feature>
<evidence type="ECO:0000256" key="7">
    <source>
        <dbReference type="ARBA" id="ARBA00022869"/>
    </source>
</evidence>
<dbReference type="FunFam" id="2.10.25.10:FF:000758">
    <property type="entry name" value="Laminin subunit gamma 1"/>
    <property type="match status" value="1"/>
</dbReference>
<dbReference type="Pfam" id="PF00052">
    <property type="entry name" value="Laminin_B"/>
    <property type="match status" value="1"/>
</dbReference>
<dbReference type="InterPro" id="IPR000742">
    <property type="entry name" value="EGF"/>
</dbReference>
<feature type="domain" description="Laminin EGF-like" evidence="17">
    <location>
        <begin position="707"/>
        <end position="754"/>
    </location>
</feature>
<feature type="disulfide bond" evidence="14">
    <location>
        <begin position="938"/>
        <end position="947"/>
    </location>
</feature>
<accession>A0AAD8CPW0</accession>
<dbReference type="PROSITE" id="PS51117">
    <property type="entry name" value="LAMININ_NTER"/>
    <property type="match status" value="1"/>
</dbReference>
<reference evidence="20" key="1">
    <citation type="submission" date="2022-02" db="EMBL/GenBank/DDBJ databases">
        <title>Atlantic sturgeon de novo genome assembly.</title>
        <authorList>
            <person name="Stock M."/>
            <person name="Klopp C."/>
            <person name="Guiguen Y."/>
            <person name="Cabau C."/>
            <person name="Parinello H."/>
            <person name="Santidrian Yebra-Pimentel E."/>
            <person name="Kuhl H."/>
            <person name="Dirks R.P."/>
            <person name="Guessner J."/>
            <person name="Wuertz S."/>
            <person name="Du K."/>
            <person name="Schartl M."/>
        </authorList>
    </citation>
    <scope>NUCLEOTIDE SEQUENCE</scope>
    <source>
        <strain evidence="20">STURGEONOMICS-FGT-2020</strain>
        <tissue evidence="20">Whole blood</tissue>
    </source>
</reference>
<dbReference type="Pfam" id="PF00055">
    <property type="entry name" value="Laminin_N"/>
    <property type="match status" value="1"/>
</dbReference>
<dbReference type="SUPFAM" id="SSF57196">
    <property type="entry name" value="EGF/Laminin"/>
    <property type="match status" value="10"/>
</dbReference>
<dbReference type="Pfam" id="PF24973">
    <property type="entry name" value="EGF_LMN_ATRN"/>
    <property type="match status" value="2"/>
</dbReference>
<feature type="chain" id="PRO_5042059995" evidence="16">
    <location>
        <begin position="23"/>
        <end position="1582"/>
    </location>
</feature>
<feature type="disulfide bond" evidence="14">
    <location>
        <begin position="834"/>
        <end position="843"/>
    </location>
</feature>
<feature type="disulfide bond" evidence="14">
    <location>
        <begin position="919"/>
        <end position="936"/>
    </location>
</feature>
<evidence type="ECO:0000256" key="4">
    <source>
        <dbReference type="ARBA" id="ARBA00022530"/>
    </source>
</evidence>
<feature type="domain" description="Laminin EGF-like" evidence="17">
    <location>
        <begin position="965"/>
        <end position="1012"/>
    </location>
</feature>
<dbReference type="PRINTS" id="PR00011">
    <property type="entry name" value="EGFLAMININ"/>
</dbReference>
<dbReference type="InterPro" id="IPR008211">
    <property type="entry name" value="Laminin_N"/>
</dbReference>
<keyword evidence="8" id="KW-0130">Cell adhesion</keyword>
<dbReference type="FunFam" id="2.60.120.260:FF:000018">
    <property type="entry name" value="Laminin subunit gamma 1"/>
    <property type="match status" value="1"/>
</dbReference>
<dbReference type="InterPro" id="IPR000034">
    <property type="entry name" value="Laminin_IV"/>
</dbReference>
<dbReference type="PANTHER" id="PTHR10574:SF240">
    <property type="entry name" value="LAMININ SUBUNIT GAMMA-3"/>
    <property type="match status" value="1"/>
</dbReference>
<dbReference type="GO" id="GO:0007155">
    <property type="term" value="P:cell adhesion"/>
    <property type="evidence" value="ECO:0007669"/>
    <property type="project" value="UniProtKB-KW"/>
</dbReference>
<feature type="disulfide bond" evidence="14">
    <location>
        <begin position="354"/>
        <end position="363"/>
    </location>
</feature>
<dbReference type="Pfam" id="PF00053">
    <property type="entry name" value="EGF_laminin"/>
    <property type="match status" value="9"/>
</dbReference>
<evidence type="ECO:0000313" key="20">
    <source>
        <dbReference type="EMBL" id="KAK1155474.1"/>
    </source>
</evidence>
<keyword evidence="4" id="KW-0272">Extracellular matrix</keyword>
<feature type="disulfide bond" evidence="14">
    <location>
        <begin position="965"/>
        <end position="977"/>
    </location>
</feature>
<dbReference type="CDD" id="cd00055">
    <property type="entry name" value="EGF_Lam"/>
    <property type="match status" value="10"/>
</dbReference>
<evidence type="ECO:0000256" key="6">
    <source>
        <dbReference type="ARBA" id="ARBA00022737"/>
    </source>
</evidence>
<dbReference type="SMART" id="SM00136">
    <property type="entry name" value="LamNT"/>
    <property type="match status" value="1"/>
</dbReference>
<feature type="disulfide bond" evidence="14">
    <location>
        <begin position="985"/>
        <end position="994"/>
    </location>
</feature>
<feature type="coiled-coil region" evidence="15">
    <location>
        <begin position="1017"/>
        <end position="1044"/>
    </location>
</feature>
<dbReference type="EMBL" id="JAGXEW010000030">
    <property type="protein sequence ID" value="KAK1155474.1"/>
    <property type="molecule type" value="Genomic_DNA"/>
</dbReference>
<evidence type="ECO:0000256" key="10">
    <source>
        <dbReference type="ARBA" id="ARBA00023157"/>
    </source>
</evidence>
<evidence type="ECO:0000256" key="2">
    <source>
        <dbReference type="ARBA" id="ARBA00004302"/>
    </source>
</evidence>
<comment type="caution">
    <text evidence="20">The sequence shown here is derived from an EMBL/GenBank/DDBJ whole genome shotgun (WGS) entry which is preliminary data.</text>
</comment>
<feature type="disulfide bond" evidence="14">
    <location>
        <begin position="724"/>
        <end position="733"/>
    </location>
</feature>
<feature type="coiled-coil region" evidence="15">
    <location>
        <begin position="1531"/>
        <end position="1565"/>
    </location>
</feature>
<evidence type="ECO:0000256" key="1">
    <source>
        <dbReference type="ARBA" id="ARBA00002418"/>
    </source>
</evidence>
<dbReference type="SMART" id="SM00281">
    <property type="entry name" value="LamB"/>
    <property type="match status" value="1"/>
</dbReference>
<dbReference type="FunFam" id="2.10.25.10:FF:000067">
    <property type="entry name" value="Laminin subunit gamma 1"/>
    <property type="match status" value="1"/>
</dbReference>
<dbReference type="Gene3D" id="2.60.120.260">
    <property type="entry name" value="Galactose-binding domain-like"/>
    <property type="match status" value="1"/>
</dbReference>
<feature type="disulfide bond" evidence="14">
    <location>
        <begin position="889"/>
        <end position="898"/>
    </location>
</feature>
<evidence type="ECO:0000259" key="17">
    <source>
        <dbReference type="PROSITE" id="PS50027"/>
    </source>
</evidence>
<protein>
    <submittedName>
        <fullName evidence="20">Laminin subunit gamma-3-like</fullName>
    </submittedName>
</protein>
<keyword evidence="21" id="KW-1185">Reference proteome</keyword>
<dbReference type="Gene3D" id="2.10.25.10">
    <property type="entry name" value="Laminin"/>
    <property type="match status" value="9"/>
</dbReference>
<keyword evidence="3" id="KW-0964">Secreted</keyword>
<evidence type="ECO:0000256" key="8">
    <source>
        <dbReference type="ARBA" id="ARBA00022889"/>
    </source>
</evidence>
<keyword evidence="10 14" id="KW-1015">Disulfide bond</keyword>
<evidence type="ECO:0000256" key="3">
    <source>
        <dbReference type="ARBA" id="ARBA00022525"/>
    </source>
</evidence>